<sequence length="44" mass="5128">MVLIKYILRNTCRISNYFIKILLSKNGKTQAKQLLFLYHIISAG</sequence>
<name>A0A916JN76_9FLAO</name>
<dbReference type="Proteomes" id="UP000683507">
    <property type="component" value="Chromosome"/>
</dbReference>
<evidence type="ECO:0000313" key="1">
    <source>
        <dbReference type="EMBL" id="CAG5083260.1"/>
    </source>
</evidence>
<proteinExistence type="predicted"/>
<accession>A0A916JN76</accession>
<dbReference type="KEGG" id="ptan:CRYO30217_02141"/>
<keyword evidence="2" id="KW-1185">Reference proteome</keyword>
<evidence type="ECO:0000313" key="2">
    <source>
        <dbReference type="Proteomes" id="UP000683507"/>
    </source>
</evidence>
<reference evidence="1" key="1">
    <citation type="submission" date="2021-04" db="EMBL/GenBank/DDBJ databases">
        <authorList>
            <person name="Rodrigo-Torres L."/>
            <person name="Arahal R. D."/>
            <person name="Lucena T."/>
        </authorList>
    </citation>
    <scope>NUCLEOTIDE SEQUENCE</scope>
    <source>
        <strain evidence="1">AS29M-1</strain>
    </source>
</reference>
<gene>
    <name evidence="1" type="ORF">CRYO30217_02141</name>
</gene>
<organism evidence="1 2">
    <name type="scientific">Parvicella tangerina</name>
    <dbReference type="NCBI Taxonomy" id="2829795"/>
    <lineage>
        <taxon>Bacteria</taxon>
        <taxon>Pseudomonadati</taxon>
        <taxon>Bacteroidota</taxon>
        <taxon>Flavobacteriia</taxon>
        <taxon>Flavobacteriales</taxon>
        <taxon>Parvicellaceae</taxon>
        <taxon>Parvicella</taxon>
    </lineage>
</organism>
<dbReference type="AlphaFoldDB" id="A0A916JN76"/>
<protein>
    <submittedName>
        <fullName evidence="1">Uncharacterized protein</fullName>
    </submittedName>
</protein>
<dbReference type="EMBL" id="OU015584">
    <property type="protein sequence ID" value="CAG5083260.1"/>
    <property type="molecule type" value="Genomic_DNA"/>
</dbReference>